<proteinExistence type="predicted"/>
<evidence type="ECO:0000256" key="3">
    <source>
        <dbReference type="SAM" id="MobiDB-lite"/>
    </source>
</evidence>
<keyword evidence="1 5" id="KW-0808">Transferase</keyword>
<dbReference type="CDD" id="cd04301">
    <property type="entry name" value="NAT_SF"/>
    <property type="match status" value="1"/>
</dbReference>
<dbReference type="Pfam" id="PF00583">
    <property type="entry name" value="Acetyltransf_1"/>
    <property type="match status" value="1"/>
</dbReference>
<dbReference type="SUPFAM" id="SSF55729">
    <property type="entry name" value="Acyl-CoA N-acyltransferases (Nat)"/>
    <property type="match status" value="1"/>
</dbReference>
<feature type="region of interest" description="Disordered" evidence="3">
    <location>
        <begin position="180"/>
        <end position="199"/>
    </location>
</feature>
<dbReference type="PANTHER" id="PTHR43877:SF2">
    <property type="entry name" value="AMINOALKYLPHOSPHONATE N-ACETYLTRANSFERASE-RELATED"/>
    <property type="match status" value="1"/>
</dbReference>
<dbReference type="Proteomes" id="UP000198217">
    <property type="component" value="Chromosome I"/>
</dbReference>
<dbReference type="InterPro" id="IPR016181">
    <property type="entry name" value="Acyl_CoA_acyltransferase"/>
</dbReference>
<evidence type="ECO:0000259" key="4">
    <source>
        <dbReference type="PROSITE" id="PS51186"/>
    </source>
</evidence>
<name>A0A1C5HW62_9ACTN</name>
<dbReference type="GO" id="GO:0016747">
    <property type="term" value="F:acyltransferase activity, transferring groups other than amino-acyl groups"/>
    <property type="evidence" value="ECO:0007669"/>
    <property type="project" value="InterPro"/>
</dbReference>
<keyword evidence="6" id="KW-1185">Reference proteome</keyword>
<dbReference type="InterPro" id="IPR000182">
    <property type="entry name" value="GNAT_dom"/>
</dbReference>
<evidence type="ECO:0000313" key="5">
    <source>
        <dbReference type="EMBL" id="SCG50256.1"/>
    </source>
</evidence>
<dbReference type="Gene3D" id="3.40.630.30">
    <property type="match status" value="1"/>
</dbReference>
<keyword evidence="2" id="KW-0012">Acyltransferase</keyword>
<dbReference type="InterPro" id="IPR050832">
    <property type="entry name" value="Bact_Acetyltransf"/>
</dbReference>
<organism evidence="5 6">
    <name type="scientific">Micromonospora echinaurantiaca</name>
    <dbReference type="NCBI Taxonomy" id="47857"/>
    <lineage>
        <taxon>Bacteria</taxon>
        <taxon>Bacillati</taxon>
        <taxon>Actinomycetota</taxon>
        <taxon>Actinomycetes</taxon>
        <taxon>Micromonosporales</taxon>
        <taxon>Micromonosporaceae</taxon>
        <taxon>Micromonospora</taxon>
    </lineage>
</organism>
<feature type="domain" description="N-acetyltransferase" evidence="4">
    <location>
        <begin position="9"/>
        <end position="164"/>
    </location>
</feature>
<sequence>MTTPTRVAWTIGPARPDRSDAAVLLEEYFEEMVRRYHRRPVRPGEVAAAMAESPSGDLVPPAGVFLVATYHDRPAGCAGLRLLPGWAELTRLYVRSAYRGRGGGAALLADVEQRARAAGADRIRLDTRNDLVEARALYARHGYVEIPPYSAGQYAEHWFEKLLPELTTVASRAITEEEVESSRLNLTPSARRTEEARPC</sequence>
<dbReference type="RefSeq" id="WP_231928630.1">
    <property type="nucleotide sequence ID" value="NZ_LT607750.1"/>
</dbReference>
<protein>
    <submittedName>
        <fullName evidence="5">Acetyltransferase (GNAT) family protein</fullName>
    </submittedName>
</protein>
<dbReference type="PANTHER" id="PTHR43877">
    <property type="entry name" value="AMINOALKYLPHOSPHONATE N-ACETYLTRANSFERASE-RELATED-RELATED"/>
    <property type="match status" value="1"/>
</dbReference>
<gene>
    <name evidence="5" type="ORF">GA0070609_2349</name>
</gene>
<dbReference type="AlphaFoldDB" id="A0A1C5HW62"/>
<reference evidence="5 6" key="1">
    <citation type="submission" date="2016-06" db="EMBL/GenBank/DDBJ databases">
        <authorList>
            <person name="Kjaerup R.B."/>
            <person name="Dalgaard T.S."/>
            <person name="Juul-Madsen H.R."/>
        </authorList>
    </citation>
    <scope>NUCLEOTIDE SEQUENCE [LARGE SCALE GENOMIC DNA]</scope>
    <source>
        <strain evidence="5 6">DSM 43904</strain>
    </source>
</reference>
<dbReference type="EMBL" id="LT607750">
    <property type="protein sequence ID" value="SCG50256.1"/>
    <property type="molecule type" value="Genomic_DNA"/>
</dbReference>
<dbReference type="PROSITE" id="PS51186">
    <property type="entry name" value="GNAT"/>
    <property type="match status" value="1"/>
</dbReference>
<evidence type="ECO:0000256" key="2">
    <source>
        <dbReference type="ARBA" id="ARBA00023315"/>
    </source>
</evidence>
<accession>A0A1C5HW62</accession>
<evidence type="ECO:0000256" key="1">
    <source>
        <dbReference type="ARBA" id="ARBA00022679"/>
    </source>
</evidence>
<evidence type="ECO:0000313" key="6">
    <source>
        <dbReference type="Proteomes" id="UP000198217"/>
    </source>
</evidence>